<protein>
    <submittedName>
        <fullName evidence="2">Steroid 5-alpha reductase family enzyme</fullName>
    </submittedName>
</protein>
<dbReference type="EMBL" id="JAURTK010000003">
    <property type="protein sequence ID" value="MDP9647589.1"/>
    <property type="molecule type" value="Genomic_DNA"/>
</dbReference>
<feature type="transmembrane region" description="Helical" evidence="1">
    <location>
        <begin position="6"/>
        <end position="24"/>
    </location>
</feature>
<dbReference type="AlphaFoldDB" id="A0AB73ICR0"/>
<evidence type="ECO:0000256" key="1">
    <source>
        <dbReference type="SAM" id="Phobius"/>
    </source>
</evidence>
<reference evidence="2" key="1">
    <citation type="submission" date="2023-07" db="EMBL/GenBank/DDBJ databases">
        <title>Sorghum-associated microbial communities from plants grown in Nebraska, USA.</title>
        <authorList>
            <person name="Schachtman D."/>
        </authorList>
    </citation>
    <scope>NUCLEOTIDE SEQUENCE</scope>
    <source>
        <strain evidence="2">DS1061</strain>
    </source>
</reference>
<proteinExistence type="predicted"/>
<keyword evidence="1" id="KW-1133">Transmembrane helix</keyword>
<dbReference type="PANTHER" id="PTHR32251">
    <property type="entry name" value="3-OXO-5-ALPHA-STEROID 4-DEHYDROGENASE"/>
    <property type="match status" value="1"/>
</dbReference>
<keyword evidence="1" id="KW-0472">Membrane</keyword>
<feature type="transmembrane region" description="Helical" evidence="1">
    <location>
        <begin position="36"/>
        <end position="55"/>
    </location>
</feature>
<evidence type="ECO:0000313" key="2">
    <source>
        <dbReference type="EMBL" id="MDP9647589.1"/>
    </source>
</evidence>
<comment type="caution">
    <text evidence="2">The sequence shown here is derived from an EMBL/GenBank/DDBJ whole genome shotgun (WGS) entry which is preliminary data.</text>
</comment>
<dbReference type="InterPro" id="IPR010721">
    <property type="entry name" value="UstE-like"/>
</dbReference>
<evidence type="ECO:0000313" key="3">
    <source>
        <dbReference type="Proteomes" id="UP001229486"/>
    </source>
</evidence>
<dbReference type="GO" id="GO:0016020">
    <property type="term" value="C:membrane"/>
    <property type="evidence" value="ECO:0007669"/>
    <property type="project" value="TreeGrafter"/>
</dbReference>
<sequence>MPVAATLALAFAGLVITFVGVWVVQLRTRNAGMIDPVWAGTLGGVAVFVAAAGPGASLNRAAVAVSGGAWGLRLAVHLWRRNSGHAEDARYAALRERWGAAAPRNMLAFFLLQALISMVLSIAFLVPSYSEAIPSFGFIVAALVIGLTALAGEAAADRQLRRFVADPGNRGRVCTVGWWRYSRHPNYFFECLHWCAYAAWSISLPWGWATLVPPCAMAWLLMKVSGVPMLEARLVQTRTGYREYMTTTSALIPWPPRAGARVHGNDLDSDDRHSKRN</sequence>
<accession>A0AB73ICR0</accession>
<name>A0AB73ICR0_9BURK</name>
<feature type="transmembrane region" description="Helical" evidence="1">
    <location>
        <begin position="107"/>
        <end position="126"/>
    </location>
</feature>
<gene>
    <name evidence="2" type="ORF">J2793_003035</name>
</gene>
<dbReference type="Gene3D" id="1.20.120.1630">
    <property type="match status" value="1"/>
</dbReference>
<dbReference type="RefSeq" id="WP_392393838.1">
    <property type="nucleotide sequence ID" value="NZ_JAURTK010000003.1"/>
</dbReference>
<feature type="transmembrane region" description="Helical" evidence="1">
    <location>
        <begin position="132"/>
        <end position="152"/>
    </location>
</feature>
<dbReference type="PANTHER" id="PTHR32251:SF17">
    <property type="entry name" value="STEROID 5-ALPHA REDUCTASE C-TERMINAL DOMAIN-CONTAINING PROTEIN"/>
    <property type="match status" value="1"/>
</dbReference>
<dbReference type="Pfam" id="PF06966">
    <property type="entry name" value="DUF1295"/>
    <property type="match status" value="1"/>
</dbReference>
<dbReference type="Proteomes" id="UP001229486">
    <property type="component" value="Unassembled WGS sequence"/>
</dbReference>
<organism evidence="2 3">
    <name type="scientific">Paraburkholderia caledonica</name>
    <dbReference type="NCBI Taxonomy" id="134536"/>
    <lineage>
        <taxon>Bacteria</taxon>
        <taxon>Pseudomonadati</taxon>
        <taxon>Pseudomonadota</taxon>
        <taxon>Betaproteobacteria</taxon>
        <taxon>Burkholderiales</taxon>
        <taxon>Burkholderiaceae</taxon>
        <taxon>Paraburkholderia</taxon>
    </lineage>
</organism>
<keyword evidence="1" id="KW-0812">Transmembrane</keyword>